<dbReference type="InterPro" id="IPR002423">
    <property type="entry name" value="Cpn60/GroEL/TCP-1"/>
</dbReference>
<reference evidence="5 6" key="1">
    <citation type="journal article" date="2023" name="Commun. Biol.">
        <title>Genome analysis of Parmales, the sister group of diatoms, reveals the evolutionary specialization of diatoms from phago-mixotrophs to photoautotrophs.</title>
        <authorList>
            <person name="Ban H."/>
            <person name="Sato S."/>
            <person name="Yoshikawa S."/>
            <person name="Yamada K."/>
            <person name="Nakamura Y."/>
            <person name="Ichinomiya M."/>
            <person name="Sato N."/>
            <person name="Blanc-Mathieu R."/>
            <person name="Endo H."/>
            <person name="Kuwata A."/>
            <person name="Ogata H."/>
        </authorList>
    </citation>
    <scope>NUCLEOTIDE SEQUENCE [LARGE SCALE GENOMIC DNA]</scope>
</reference>
<name>A0ABQ6MJM2_9STRA</name>
<comment type="caution">
    <text evidence="5">The sequence shown here is derived from an EMBL/GenBank/DDBJ whole genome shotgun (WGS) entry which is preliminary data.</text>
</comment>
<keyword evidence="6" id="KW-1185">Reference proteome</keyword>
<keyword evidence="3" id="KW-0067">ATP-binding</keyword>
<dbReference type="Proteomes" id="UP001165060">
    <property type="component" value="Unassembled WGS sequence"/>
</dbReference>
<organism evidence="5 6">
    <name type="scientific">Tetraparma gracilis</name>
    <dbReference type="NCBI Taxonomy" id="2962635"/>
    <lineage>
        <taxon>Eukaryota</taxon>
        <taxon>Sar</taxon>
        <taxon>Stramenopiles</taxon>
        <taxon>Ochrophyta</taxon>
        <taxon>Bolidophyceae</taxon>
        <taxon>Parmales</taxon>
        <taxon>Triparmaceae</taxon>
        <taxon>Tetraparma</taxon>
    </lineage>
</organism>
<dbReference type="Gene3D" id="3.50.7.10">
    <property type="entry name" value="GroEL"/>
    <property type="match status" value="1"/>
</dbReference>
<evidence type="ECO:0000313" key="5">
    <source>
        <dbReference type="EMBL" id="GMI27060.1"/>
    </source>
</evidence>
<dbReference type="PANTHER" id="PTHR11353">
    <property type="entry name" value="CHAPERONIN"/>
    <property type="match status" value="1"/>
</dbReference>
<dbReference type="InterPro" id="IPR027409">
    <property type="entry name" value="GroEL-like_apical_dom_sf"/>
</dbReference>
<gene>
    <name evidence="5" type="ORF">TeGR_g9002</name>
</gene>
<dbReference type="SUPFAM" id="SSF48592">
    <property type="entry name" value="GroEL equatorial domain-like"/>
    <property type="match status" value="1"/>
</dbReference>
<dbReference type="Gene3D" id="1.10.560.10">
    <property type="entry name" value="GroEL-like equatorial domain"/>
    <property type="match status" value="1"/>
</dbReference>
<evidence type="ECO:0000256" key="2">
    <source>
        <dbReference type="ARBA" id="ARBA00022741"/>
    </source>
</evidence>
<protein>
    <submittedName>
        <fullName evidence="5">Uncharacterized protein</fullName>
    </submittedName>
</protein>
<feature type="non-terminal residue" evidence="5">
    <location>
        <position position="1"/>
    </location>
</feature>
<proteinExistence type="inferred from homology"/>
<keyword evidence="4" id="KW-0143">Chaperone</keyword>
<dbReference type="InterPro" id="IPR017998">
    <property type="entry name" value="Chaperone_TCP-1"/>
</dbReference>
<accession>A0ABQ6MJM2</accession>
<comment type="similarity">
    <text evidence="1">Belongs to the TCP-1 chaperonin family.</text>
</comment>
<dbReference type="SUPFAM" id="SSF52029">
    <property type="entry name" value="GroEL apical domain-like"/>
    <property type="match status" value="1"/>
</dbReference>
<evidence type="ECO:0000313" key="6">
    <source>
        <dbReference type="Proteomes" id="UP001165060"/>
    </source>
</evidence>
<keyword evidence="2" id="KW-0547">Nucleotide-binding</keyword>
<dbReference type="EMBL" id="BRYB01000291">
    <property type="protein sequence ID" value="GMI27060.1"/>
    <property type="molecule type" value="Genomic_DNA"/>
</dbReference>
<dbReference type="InterPro" id="IPR027413">
    <property type="entry name" value="GROEL-like_equatorial_sf"/>
</dbReference>
<evidence type="ECO:0000256" key="1">
    <source>
        <dbReference type="ARBA" id="ARBA00008020"/>
    </source>
</evidence>
<evidence type="ECO:0000256" key="4">
    <source>
        <dbReference type="ARBA" id="ARBA00023186"/>
    </source>
</evidence>
<dbReference type="Pfam" id="PF00118">
    <property type="entry name" value="Cpn60_TCP1"/>
    <property type="match status" value="2"/>
</dbReference>
<evidence type="ECO:0000256" key="3">
    <source>
        <dbReference type="ARBA" id="ARBA00022840"/>
    </source>
</evidence>
<sequence>YEKTEVQSGFFYSSAEEREKLVESERKWLDERCKAVVDFKRSVCKNGETFVMVNQKGIDPLSLDIFAKEGILALRRAKRRNMERLTLACGGVPMNSIEVQDNCVVPGAGAFEIACANHLKKDIMPKIEGRAKLGVEAYAEAMLVVPKTLAENSGQDVQDSIIKLMDERNKTMLPVGLNCATGEPMLPVDGGIYDNFRVKRQCLFLSTVLATQLLLVDEVMKAGKQMGKQAQTNTGLEEDMAE</sequence>